<evidence type="ECO:0000256" key="1">
    <source>
        <dbReference type="SAM" id="MobiDB-lite"/>
    </source>
</evidence>
<reference evidence="2" key="1">
    <citation type="submission" date="2018-12" db="EMBL/GenBank/DDBJ databases">
        <title>Novel natural products biosynthetic potential of the class Ktedonobacteria.</title>
        <authorList>
            <person name="Zheng Y."/>
            <person name="Saitou A."/>
            <person name="Wang C.M."/>
            <person name="Toyoda A."/>
            <person name="Minakuchi Y."/>
            <person name="Sekiguchi Y."/>
            <person name="Ueda K."/>
            <person name="Takano H."/>
            <person name="Sakai Y."/>
            <person name="Yokota A."/>
            <person name="Yabe S."/>
        </authorList>
    </citation>
    <scope>NUCLEOTIDE SEQUENCE</scope>
    <source>
        <strain evidence="2">COM3</strain>
    </source>
</reference>
<feature type="region of interest" description="Disordered" evidence="1">
    <location>
        <begin position="57"/>
        <end position="80"/>
    </location>
</feature>
<protein>
    <submittedName>
        <fullName evidence="2">Uncharacterized protein</fullName>
    </submittedName>
</protein>
<dbReference type="AlphaFoldDB" id="A0A455SMT1"/>
<dbReference type="EMBL" id="AP019376">
    <property type="protein sequence ID" value="BBH89036.1"/>
    <property type="molecule type" value="Genomic_DNA"/>
</dbReference>
<sequence length="80" mass="9332">MDNLLYISKMLPESLWKPLKPGKVSIRKNSYFMDHTISLPPWMCYYASGTLPGYTEERAPFNESETGTKKNDEKTYFQDT</sequence>
<organism evidence="2">
    <name type="scientific">Thermosporothrix sp. COM3</name>
    <dbReference type="NCBI Taxonomy" id="2490863"/>
    <lineage>
        <taxon>Bacteria</taxon>
        <taxon>Bacillati</taxon>
        <taxon>Chloroflexota</taxon>
        <taxon>Ktedonobacteria</taxon>
        <taxon>Ktedonobacterales</taxon>
        <taxon>Thermosporotrichaceae</taxon>
        <taxon>Thermosporothrix</taxon>
    </lineage>
</organism>
<evidence type="ECO:0000313" key="2">
    <source>
        <dbReference type="EMBL" id="BBH89036.1"/>
    </source>
</evidence>
<name>A0A455SMT1_9CHLR</name>
<proteinExistence type="predicted"/>
<accession>A0A455SMT1</accession>
<gene>
    <name evidence="2" type="ORF">KTC_37870</name>
</gene>